<dbReference type="Pfam" id="PF19290">
    <property type="entry name" value="PmbA_TldD_2nd"/>
    <property type="match status" value="1"/>
</dbReference>
<dbReference type="Pfam" id="PF01523">
    <property type="entry name" value="PmbA_TldD_1st"/>
    <property type="match status" value="1"/>
</dbReference>
<protein>
    <submittedName>
        <fullName evidence="4">TldD/PmbA family protein</fullName>
    </submittedName>
</protein>
<dbReference type="InterPro" id="IPR045569">
    <property type="entry name" value="Metalloprtase-TldD/E_C"/>
</dbReference>
<dbReference type="SUPFAM" id="SSF111283">
    <property type="entry name" value="Putative modulator of DNA gyrase, PmbA/TldD"/>
    <property type="match status" value="1"/>
</dbReference>
<dbReference type="Proteomes" id="UP000306007">
    <property type="component" value="Chromosome"/>
</dbReference>
<organism evidence="4 5">
    <name type="scientific">Thermococcus indicus</name>
    <dbReference type="NCBI Taxonomy" id="2586643"/>
    <lineage>
        <taxon>Archaea</taxon>
        <taxon>Methanobacteriati</taxon>
        <taxon>Methanobacteriota</taxon>
        <taxon>Thermococci</taxon>
        <taxon>Thermococcales</taxon>
        <taxon>Thermococcaceae</taxon>
        <taxon>Thermococcus</taxon>
    </lineage>
</organism>
<dbReference type="PANTHER" id="PTHR43421">
    <property type="entry name" value="METALLOPROTEASE PMBA"/>
    <property type="match status" value="1"/>
</dbReference>
<dbReference type="InterPro" id="IPR036059">
    <property type="entry name" value="TldD/PmbA_sf"/>
</dbReference>
<evidence type="ECO:0000259" key="3">
    <source>
        <dbReference type="Pfam" id="PF19290"/>
    </source>
</evidence>
<dbReference type="InterPro" id="IPR045570">
    <property type="entry name" value="Metalloprtase-TldD/E_cen_dom"/>
</dbReference>
<dbReference type="KEGG" id="tic:FH039_11620"/>
<dbReference type="RefSeq" id="WP_139681438.1">
    <property type="nucleotide sequence ID" value="NZ_CP040846.1"/>
</dbReference>
<dbReference type="OrthoDB" id="84520at2157"/>
<dbReference type="InterPro" id="IPR035068">
    <property type="entry name" value="TldD/PmbA_N"/>
</dbReference>
<keyword evidence="5" id="KW-1185">Reference proteome</keyword>
<proteinExistence type="predicted"/>
<dbReference type="PANTHER" id="PTHR43421:SF1">
    <property type="entry name" value="METALLOPROTEASE PMBA"/>
    <property type="match status" value="1"/>
</dbReference>
<gene>
    <name evidence="4" type="ORF">FH039_11620</name>
</gene>
<evidence type="ECO:0000313" key="5">
    <source>
        <dbReference type="Proteomes" id="UP000306007"/>
    </source>
</evidence>
<reference evidence="4 5" key="1">
    <citation type="submission" date="2019-06" db="EMBL/GenBank/DDBJ databases">
        <title>Thermococcus indicus sp. nov., a Fe(III)-reducing hyperthermophilic archaeon isolated from the Onnuri vent field of the Central Indian Ocean ridge.</title>
        <authorList>
            <person name="Lim J.K."/>
            <person name="Kim Y.J."/>
            <person name="Kwon K.K."/>
        </authorList>
    </citation>
    <scope>NUCLEOTIDE SEQUENCE [LARGE SCALE GENOMIC DNA]</scope>
    <source>
        <strain evidence="4 5">IOH1</strain>
    </source>
</reference>
<dbReference type="GO" id="GO:0006508">
    <property type="term" value="P:proteolysis"/>
    <property type="evidence" value="ECO:0007669"/>
    <property type="project" value="InterPro"/>
</dbReference>
<dbReference type="GO" id="GO:0005829">
    <property type="term" value="C:cytosol"/>
    <property type="evidence" value="ECO:0007669"/>
    <property type="project" value="TreeGrafter"/>
</dbReference>
<dbReference type="InterPro" id="IPR047657">
    <property type="entry name" value="PmbA"/>
</dbReference>
<dbReference type="InterPro" id="IPR002510">
    <property type="entry name" value="Metalloprtase-TldD/E_N"/>
</dbReference>
<dbReference type="Gene3D" id="3.30.2290.10">
    <property type="entry name" value="PmbA/TldD superfamily"/>
    <property type="match status" value="1"/>
</dbReference>
<evidence type="ECO:0000259" key="2">
    <source>
        <dbReference type="Pfam" id="PF19289"/>
    </source>
</evidence>
<feature type="domain" description="Metalloprotease TldD/E central" evidence="3">
    <location>
        <begin position="112"/>
        <end position="207"/>
    </location>
</feature>
<evidence type="ECO:0000259" key="1">
    <source>
        <dbReference type="Pfam" id="PF01523"/>
    </source>
</evidence>
<evidence type="ECO:0000313" key="4">
    <source>
        <dbReference type="EMBL" id="QDA32116.1"/>
    </source>
</evidence>
<dbReference type="GeneID" id="40475842"/>
<dbReference type="EMBL" id="CP040846">
    <property type="protein sequence ID" value="QDA32116.1"/>
    <property type="molecule type" value="Genomic_DNA"/>
</dbReference>
<dbReference type="AlphaFoldDB" id="A0A4Y5SMJ4"/>
<feature type="domain" description="Metalloprotease TldD/E C-terminal" evidence="2">
    <location>
        <begin position="226"/>
        <end position="428"/>
    </location>
</feature>
<dbReference type="Pfam" id="PF19289">
    <property type="entry name" value="PmbA_TldD_3rd"/>
    <property type="match status" value="1"/>
</dbReference>
<sequence length="432" mass="47119">MNSSVETLVSILERENVEWELYWEVGRGGSFKIERERLERSQRKFYSGMGLRVGYNGRLGFSYITGLNHDRETLENFVKRTIKLARVSEVPFAGFPSVGKPRPVGGLYDRLIDEIPFEDAYALAGDFASKMAELKGEGVTLSGSLAFGVNTYGVANSNGVFLEERSTGMSVSAYAVKGGGRTGTGSYYQSYRSLQPFEELERAITLAIEEAELSAAAGKLGGYSGTLVLEPEAFGAILGILLENLYGDSVYFGRSRFSRPGEPAAAEGLTLIDDPSIEGLPGSYSFDGEGTPSRRTVLVEDGVLKSFLLDHTYASFLGMESTGNAVRDFRTMPHIGTSNLLVKPGKESLRDFEGVVVRKVFGEHTANPVSGDFSLTVELGYVVKNGELRPFRDNMLVGNAFEVLRSILAVGREPVRRGSFVSPRILVTARLV</sequence>
<feature type="domain" description="Metalloprotease TldD/E N-terminal" evidence="1">
    <location>
        <begin position="19"/>
        <end position="85"/>
    </location>
</feature>
<accession>A0A4Y5SMJ4</accession>
<name>A0A4Y5SMJ4_9EURY</name>
<dbReference type="GO" id="GO:0008237">
    <property type="term" value="F:metallopeptidase activity"/>
    <property type="evidence" value="ECO:0007669"/>
    <property type="project" value="InterPro"/>
</dbReference>